<dbReference type="OrthoDB" id="933561at2"/>
<evidence type="ECO:0000256" key="3">
    <source>
        <dbReference type="ARBA" id="ARBA00023002"/>
    </source>
</evidence>
<comment type="caution">
    <text evidence="5">The sequence shown here is derived from an EMBL/GenBank/DDBJ whole genome shotgun (WGS) entry which is preliminary data.</text>
</comment>
<dbReference type="AlphaFoldDB" id="A0A3P1C2M4"/>
<dbReference type="PANTHER" id="PTHR33711">
    <property type="entry name" value="DIOXYGENASE, PUTATIVE (AFU_ORTHOLOGUE AFUA_2G02910)-RELATED"/>
    <property type="match status" value="1"/>
</dbReference>
<dbReference type="Gene3D" id="2.60.130.10">
    <property type="entry name" value="Aromatic compound dioxygenase"/>
    <property type="match status" value="1"/>
</dbReference>
<dbReference type="GO" id="GO:0008199">
    <property type="term" value="F:ferric iron binding"/>
    <property type="evidence" value="ECO:0007669"/>
    <property type="project" value="InterPro"/>
</dbReference>
<proteinExistence type="inferred from homology"/>
<dbReference type="GO" id="GO:0016702">
    <property type="term" value="F:oxidoreductase activity, acting on single donors with incorporation of molecular oxygen, incorporation of two atoms of oxygen"/>
    <property type="evidence" value="ECO:0007669"/>
    <property type="project" value="InterPro"/>
</dbReference>
<keyword evidence="6" id="KW-1185">Reference proteome</keyword>
<accession>A0A3P1C2M4</accession>
<evidence type="ECO:0000313" key="6">
    <source>
        <dbReference type="Proteomes" id="UP000271925"/>
    </source>
</evidence>
<comment type="similarity">
    <text evidence="1">Belongs to the intradiol ring-cleavage dioxygenase family.</text>
</comment>
<feature type="domain" description="Intradiol ring-cleavage dioxygenases" evidence="4">
    <location>
        <begin position="41"/>
        <end position="194"/>
    </location>
</feature>
<gene>
    <name evidence="5" type="ORF">EHT25_05930</name>
</gene>
<dbReference type="PANTHER" id="PTHR33711:SF10">
    <property type="entry name" value="INTRADIOL RING-CLEAVAGE DIOXYGENASES DOMAIN-CONTAINING PROTEIN"/>
    <property type="match status" value="1"/>
</dbReference>
<evidence type="ECO:0000256" key="2">
    <source>
        <dbReference type="ARBA" id="ARBA00022964"/>
    </source>
</evidence>
<organism evidence="5 6">
    <name type="scientific">Larkinella rosea</name>
    <dbReference type="NCBI Taxonomy" id="2025312"/>
    <lineage>
        <taxon>Bacteria</taxon>
        <taxon>Pseudomonadati</taxon>
        <taxon>Bacteroidota</taxon>
        <taxon>Cytophagia</taxon>
        <taxon>Cytophagales</taxon>
        <taxon>Spirosomataceae</taxon>
        <taxon>Larkinella</taxon>
    </lineage>
</organism>
<evidence type="ECO:0000256" key="1">
    <source>
        <dbReference type="ARBA" id="ARBA00007825"/>
    </source>
</evidence>
<protein>
    <submittedName>
        <fullName evidence="5">Catechol 1,2-dioxygenase</fullName>
    </submittedName>
</protein>
<dbReference type="Pfam" id="PF00775">
    <property type="entry name" value="Dioxygenase_C"/>
    <property type="match status" value="1"/>
</dbReference>
<keyword evidence="2 5" id="KW-0223">Dioxygenase</keyword>
<dbReference type="EMBL" id="RQJO01000007">
    <property type="protein sequence ID" value="RRB07313.1"/>
    <property type="molecule type" value="Genomic_DNA"/>
</dbReference>
<name>A0A3P1C2M4_9BACT</name>
<reference evidence="5 6" key="1">
    <citation type="submission" date="2018-11" db="EMBL/GenBank/DDBJ databases">
        <authorList>
            <person name="Zhou Z."/>
            <person name="Wang G."/>
        </authorList>
    </citation>
    <scope>NUCLEOTIDE SEQUENCE [LARGE SCALE GENOMIC DNA]</scope>
    <source>
        <strain evidence="5 6">KCTC52004</strain>
    </source>
</reference>
<keyword evidence="3" id="KW-0560">Oxidoreductase</keyword>
<dbReference type="SUPFAM" id="SSF49482">
    <property type="entry name" value="Aromatic compound dioxygenase"/>
    <property type="match status" value="1"/>
</dbReference>
<dbReference type="InterPro" id="IPR015889">
    <property type="entry name" value="Intradiol_dOase_core"/>
</dbReference>
<dbReference type="RefSeq" id="WP_124872052.1">
    <property type="nucleotide sequence ID" value="NZ_RQJO01000007.1"/>
</dbReference>
<evidence type="ECO:0000313" key="5">
    <source>
        <dbReference type="EMBL" id="RRB07313.1"/>
    </source>
</evidence>
<dbReference type="Proteomes" id="UP000271925">
    <property type="component" value="Unassembled WGS sequence"/>
</dbReference>
<evidence type="ECO:0000259" key="4">
    <source>
        <dbReference type="Pfam" id="PF00775"/>
    </source>
</evidence>
<sequence length="300" mass="33212">MQRRKFLQHTALCAVAVSTSGFIQFNGETYVGDCATTSDILGPFYRPDAPLRTNLLIKGDAGVEVVLKGTVRHNDCTTPYKGARVELWHCDAKEVYDNTSDEFRYRGTTHCNEKGHYEFLTILPVPYKDNQGQMRPAHFHLMISAPGYQSYVTQLYFTGDPNIAGDAYASAPTSKSRILNMASSKNGRKLVTFDVKMAEKLIAEPAAIDQLTGTYFDQVDPKRTVVFFKRDGVLWKKAGSSIYGVAYDYLGNNTFSQAGLQPPLLLTCAFEILGNGAVKMTENRVNAQGIKTIAIAHKVN</sequence>
<dbReference type="InterPro" id="IPR050770">
    <property type="entry name" value="Intradiol_RC_Dioxygenase"/>
</dbReference>
<dbReference type="InterPro" id="IPR000627">
    <property type="entry name" value="Intradiol_dOase_C"/>
</dbReference>